<proteinExistence type="predicted"/>
<reference evidence="2 3" key="1">
    <citation type="submission" date="2022-10" db="EMBL/GenBank/DDBJ databases">
        <title>Comparative genomic analysis of Cohnella hashimotonis sp. nov., isolated from the International Space Station.</title>
        <authorList>
            <person name="Simpson A."/>
            <person name="Venkateswaran K."/>
        </authorList>
    </citation>
    <scope>NUCLEOTIDE SEQUENCE [LARGE SCALE GENOMIC DNA]</scope>
    <source>
        <strain evidence="2 3">DSM 18997</strain>
    </source>
</reference>
<dbReference type="AlphaFoldDB" id="A0A9X4KGW2"/>
<name>A0A9X4KGW2_9BACL</name>
<evidence type="ECO:0000313" key="2">
    <source>
        <dbReference type="EMBL" id="MDG0791952.1"/>
    </source>
</evidence>
<dbReference type="EMBL" id="JAPDHZ010000003">
    <property type="protein sequence ID" value="MDG0791952.1"/>
    <property type="molecule type" value="Genomic_DNA"/>
</dbReference>
<evidence type="ECO:0000256" key="1">
    <source>
        <dbReference type="SAM" id="MobiDB-lite"/>
    </source>
</evidence>
<feature type="compositionally biased region" description="Low complexity" evidence="1">
    <location>
        <begin position="125"/>
        <end position="142"/>
    </location>
</feature>
<accession>A0A9X4KGW2</accession>
<organism evidence="2 3">
    <name type="scientific">Cohnella ginsengisoli</name>
    <dbReference type="NCBI Taxonomy" id="425004"/>
    <lineage>
        <taxon>Bacteria</taxon>
        <taxon>Bacillati</taxon>
        <taxon>Bacillota</taxon>
        <taxon>Bacilli</taxon>
        <taxon>Bacillales</taxon>
        <taxon>Paenibacillaceae</taxon>
        <taxon>Cohnella</taxon>
    </lineage>
</organism>
<dbReference type="Proteomes" id="UP001153387">
    <property type="component" value="Unassembled WGS sequence"/>
</dbReference>
<comment type="caution">
    <text evidence="2">The sequence shown here is derived from an EMBL/GenBank/DDBJ whole genome shotgun (WGS) entry which is preliminary data.</text>
</comment>
<keyword evidence="3" id="KW-1185">Reference proteome</keyword>
<gene>
    <name evidence="2" type="ORF">OMP38_14625</name>
</gene>
<protein>
    <submittedName>
        <fullName evidence="2">Uncharacterized protein</fullName>
    </submittedName>
</protein>
<sequence length="142" mass="16577">MNRVYRSEGKYNWLNPSQVSGQYVFTFRPDAPEGLQRSFLIDIEKDYTWTGTPYEVALKLQEVIDSYFFNTDQPKIKAVVEYLEKWDDKDRYDALVEKKAKLTKQLAELDRDLAEYDPAEMENWTPESSESTEQPSEAAAES</sequence>
<dbReference type="RefSeq" id="WP_277565791.1">
    <property type="nucleotide sequence ID" value="NZ_JAPDHZ010000003.1"/>
</dbReference>
<feature type="region of interest" description="Disordered" evidence="1">
    <location>
        <begin position="115"/>
        <end position="142"/>
    </location>
</feature>
<evidence type="ECO:0000313" key="3">
    <source>
        <dbReference type="Proteomes" id="UP001153387"/>
    </source>
</evidence>